<evidence type="ECO:0000256" key="6">
    <source>
        <dbReference type="SAM" id="MobiDB-lite"/>
    </source>
</evidence>
<feature type="domain" description="Bromo" evidence="7">
    <location>
        <begin position="37"/>
        <end position="109"/>
    </location>
</feature>
<dbReference type="PROSITE" id="PS50014">
    <property type="entry name" value="BROMODOMAIN_2"/>
    <property type="match status" value="2"/>
</dbReference>
<evidence type="ECO:0000259" key="7">
    <source>
        <dbReference type="PROSITE" id="PS50014"/>
    </source>
</evidence>
<dbReference type="FunFam" id="1.20.920.10:FF:000003">
    <property type="entry name" value="Bromodomain-containing protein 2"/>
    <property type="match status" value="1"/>
</dbReference>
<evidence type="ECO:0000256" key="4">
    <source>
        <dbReference type="ARBA" id="ARBA00044509"/>
    </source>
</evidence>
<dbReference type="InterPro" id="IPR027353">
    <property type="entry name" value="NET_dom"/>
</dbReference>
<comment type="similarity">
    <text evidence="4">Belongs to the BET family.</text>
</comment>
<dbReference type="Gene3D" id="1.20.920.10">
    <property type="entry name" value="Bromodomain-like"/>
    <property type="match status" value="2"/>
</dbReference>
<evidence type="ECO:0000256" key="5">
    <source>
        <dbReference type="PROSITE-ProRule" id="PRU00035"/>
    </source>
</evidence>
<dbReference type="PROSITE" id="PS00633">
    <property type="entry name" value="BROMODOMAIN_1"/>
    <property type="match status" value="2"/>
</dbReference>
<dbReference type="Proteomes" id="UP000246464">
    <property type="component" value="Chromosome 16"/>
</dbReference>
<feature type="compositionally biased region" description="Basic and acidic residues" evidence="6">
    <location>
        <begin position="184"/>
        <end position="215"/>
    </location>
</feature>
<dbReference type="EMBL" id="CP026258">
    <property type="protein sequence ID" value="AWP14997.1"/>
    <property type="molecule type" value="Genomic_DNA"/>
</dbReference>
<dbReference type="PANTHER" id="PTHR22880:SF246">
    <property type="entry name" value="BROMODOMAIN-CONTAINING PROTEIN 3"/>
    <property type="match status" value="1"/>
</dbReference>
<sequence>MLADANPPPPDVSDSDNSGRRTNQLQYLHNVVVRSLWRHQFAWPFHRPVDAAALGLTDYHTIITSPMDLGTIKRRLENNYYWSATECMQDFNTMFTNCFIYNKPTDDIVLMALALEKDFLQKVGSMPEREAEVLPHATKGKGKKGSAPGGQDETSTTCPSPAKKEGLKRKKEASADQSSPAAAESRDLPGNKRGRDLSRGDFGDRESPRQEDERGLAGKKLKYCKNILKEMLSKRHAGYAWPFYKPVDTEALQLHDYHDIVKYPMDLSTVKKKMERGEYWDANGFAADVRLIFSNCYKYNPPHHDVVTKAVKLQGVFEKRFAKVPDGPGETVSTASSAMSPKNAIFGGMSGTNSSGGDAESAAERATQLAGLQAQVGSQQLKTGREQRPALSGGPALKPKKKKKTKKRNSRKNKHRTHSKSASRHEWRGSKDWDSDGEHLPMTQEEKHQLGLNINRLPGTKLGRVVHIIKTREPSMCEGDPNEIMIDFEKLKTSTLRELEQYAKSCLRPRFKKSQKKRAASHHVRSSSSSSSSSDSPVGSSSSDSGQDSSDA</sequence>
<feature type="region of interest" description="Disordered" evidence="6">
    <location>
        <begin position="325"/>
        <end position="439"/>
    </location>
</feature>
<dbReference type="OMA" id="NEIMIDF"/>
<dbReference type="GO" id="GO:0005634">
    <property type="term" value="C:nucleus"/>
    <property type="evidence" value="ECO:0007669"/>
    <property type="project" value="TreeGrafter"/>
</dbReference>
<keyword evidence="10" id="KW-1185">Reference proteome</keyword>
<feature type="compositionally biased region" description="Basic residues" evidence="6">
    <location>
        <begin position="398"/>
        <end position="422"/>
    </location>
</feature>
<evidence type="ECO:0000313" key="10">
    <source>
        <dbReference type="Proteomes" id="UP000246464"/>
    </source>
</evidence>
<keyword evidence="2" id="KW-0156">Chromatin regulator</keyword>
<dbReference type="Pfam" id="PF17035">
    <property type="entry name" value="BET"/>
    <property type="match status" value="1"/>
</dbReference>
<feature type="compositionally biased region" description="Polar residues" evidence="6">
    <location>
        <begin position="331"/>
        <end position="340"/>
    </location>
</feature>
<dbReference type="PROSITE" id="PS51525">
    <property type="entry name" value="NET"/>
    <property type="match status" value="1"/>
</dbReference>
<dbReference type="FunFam" id="1.20.1270.220:FF:000001">
    <property type="entry name" value="bromodomain-containing protein 2 isoform X1"/>
    <property type="match status" value="1"/>
</dbReference>
<dbReference type="GO" id="GO:0006338">
    <property type="term" value="P:chromatin remodeling"/>
    <property type="evidence" value="ECO:0007669"/>
    <property type="project" value="TreeGrafter"/>
</dbReference>
<accession>A0A2U9CER6</accession>
<organism evidence="9 10">
    <name type="scientific">Scophthalmus maximus</name>
    <name type="common">Turbot</name>
    <name type="synonym">Psetta maxima</name>
    <dbReference type="NCBI Taxonomy" id="52904"/>
    <lineage>
        <taxon>Eukaryota</taxon>
        <taxon>Metazoa</taxon>
        <taxon>Chordata</taxon>
        <taxon>Craniata</taxon>
        <taxon>Vertebrata</taxon>
        <taxon>Euteleostomi</taxon>
        <taxon>Actinopterygii</taxon>
        <taxon>Neopterygii</taxon>
        <taxon>Teleostei</taxon>
        <taxon>Neoteleostei</taxon>
        <taxon>Acanthomorphata</taxon>
        <taxon>Carangaria</taxon>
        <taxon>Pleuronectiformes</taxon>
        <taxon>Pleuronectoidei</taxon>
        <taxon>Scophthalmidae</taxon>
        <taxon>Scophthalmus</taxon>
    </lineage>
</organism>
<feature type="domain" description="Bromo" evidence="7">
    <location>
        <begin position="235"/>
        <end position="307"/>
    </location>
</feature>
<dbReference type="PANTHER" id="PTHR22880">
    <property type="entry name" value="FALZ-RELATED BROMODOMAIN-CONTAINING PROTEINS"/>
    <property type="match status" value="1"/>
</dbReference>
<dbReference type="InterPro" id="IPR043508">
    <property type="entry name" value="Bromo_Brdt_I"/>
</dbReference>
<dbReference type="Gene3D" id="1.20.1270.220">
    <property type="match status" value="1"/>
</dbReference>
<dbReference type="STRING" id="52904.ENSSMAP00000025639"/>
<feature type="region of interest" description="Disordered" evidence="6">
    <location>
        <begin position="130"/>
        <end position="215"/>
    </location>
</feature>
<dbReference type="InterPro" id="IPR036427">
    <property type="entry name" value="Bromodomain-like_sf"/>
</dbReference>
<dbReference type="InterPro" id="IPR050935">
    <property type="entry name" value="Bromo_chromatin_reader"/>
</dbReference>
<feature type="compositionally biased region" description="Pro residues" evidence="6">
    <location>
        <begin position="1"/>
        <end position="11"/>
    </location>
</feature>
<dbReference type="CDD" id="cd05498">
    <property type="entry name" value="Bromo_Brdt_II_like"/>
    <property type="match status" value="1"/>
</dbReference>
<evidence type="ECO:0000256" key="2">
    <source>
        <dbReference type="ARBA" id="ARBA00022853"/>
    </source>
</evidence>
<name>A0A2U9CER6_SCOMX</name>
<dbReference type="PRINTS" id="PR00503">
    <property type="entry name" value="BROMODOMAIN"/>
</dbReference>
<proteinExistence type="inferred from homology"/>
<keyword evidence="3 5" id="KW-0103">Bromodomain</keyword>
<feature type="domain" description="NET" evidence="8">
    <location>
        <begin position="432"/>
        <end position="514"/>
    </location>
</feature>
<dbReference type="Pfam" id="PF00439">
    <property type="entry name" value="Bromodomain"/>
    <property type="match status" value="2"/>
</dbReference>
<reference evidence="9 10" key="1">
    <citation type="submission" date="2017-12" db="EMBL/GenBank/DDBJ databases">
        <title>Integrating genomic resources of turbot (Scophthalmus maximus) in depth evaluation of genetic and physical mapping variation across individuals.</title>
        <authorList>
            <person name="Martinez P."/>
        </authorList>
    </citation>
    <scope>NUCLEOTIDE SEQUENCE [LARGE SCALE GENOMIC DNA]</scope>
</reference>
<dbReference type="GO" id="GO:0000785">
    <property type="term" value="C:chromatin"/>
    <property type="evidence" value="ECO:0007669"/>
    <property type="project" value="TreeGrafter"/>
</dbReference>
<feature type="region of interest" description="Disordered" evidence="6">
    <location>
        <begin position="510"/>
        <end position="552"/>
    </location>
</feature>
<dbReference type="InterPro" id="IPR001487">
    <property type="entry name" value="Bromodomain"/>
</dbReference>
<feature type="compositionally biased region" description="Low complexity" evidence="6">
    <location>
        <begin position="526"/>
        <end position="552"/>
    </location>
</feature>
<protein>
    <submittedName>
        <fullName evidence="9">Putative bromodomain-containing protein 3-like</fullName>
    </submittedName>
</protein>
<evidence type="ECO:0000256" key="1">
    <source>
        <dbReference type="ARBA" id="ARBA00022737"/>
    </source>
</evidence>
<dbReference type="FunFam" id="1.20.920.10:FF:000002">
    <property type="entry name" value="Bromodomain-containing protein 4"/>
    <property type="match status" value="1"/>
</dbReference>
<dbReference type="AlphaFoldDB" id="A0A2U9CER6"/>
<dbReference type="InterPro" id="IPR038336">
    <property type="entry name" value="NET_sf"/>
</dbReference>
<dbReference type="SMART" id="SM00297">
    <property type="entry name" value="BROMO"/>
    <property type="match status" value="2"/>
</dbReference>
<evidence type="ECO:0000313" key="9">
    <source>
        <dbReference type="EMBL" id="AWP14997.1"/>
    </source>
</evidence>
<gene>
    <name evidence="9" type="ORF">SMAX5B_015161</name>
</gene>
<dbReference type="SUPFAM" id="SSF47370">
    <property type="entry name" value="Bromodomain"/>
    <property type="match status" value="2"/>
</dbReference>
<keyword evidence="1" id="KW-0677">Repeat</keyword>
<dbReference type="GO" id="GO:0006355">
    <property type="term" value="P:regulation of DNA-templated transcription"/>
    <property type="evidence" value="ECO:0007669"/>
    <property type="project" value="TreeGrafter"/>
</dbReference>
<dbReference type="CDD" id="cd05497">
    <property type="entry name" value="Bromo_Brdt_I_like"/>
    <property type="match status" value="1"/>
</dbReference>
<dbReference type="InterPro" id="IPR043509">
    <property type="entry name" value="Bromo_Brdt_II"/>
</dbReference>
<feature type="compositionally biased region" description="Basic and acidic residues" evidence="6">
    <location>
        <begin position="423"/>
        <end position="439"/>
    </location>
</feature>
<evidence type="ECO:0000259" key="8">
    <source>
        <dbReference type="PROSITE" id="PS51525"/>
    </source>
</evidence>
<dbReference type="InterPro" id="IPR018359">
    <property type="entry name" value="Bromodomain_CS"/>
</dbReference>
<evidence type="ECO:0000256" key="3">
    <source>
        <dbReference type="ARBA" id="ARBA00023117"/>
    </source>
</evidence>
<feature type="region of interest" description="Disordered" evidence="6">
    <location>
        <begin position="1"/>
        <end position="20"/>
    </location>
</feature>
<feature type="compositionally biased region" description="Basic residues" evidence="6">
    <location>
        <begin position="510"/>
        <end position="525"/>
    </location>
</feature>